<feature type="compositionally biased region" description="Polar residues" evidence="1">
    <location>
        <begin position="18"/>
        <end position="34"/>
    </location>
</feature>
<feature type="region of interest" description="Disordered" evidence="1">
    <location>
        <begin position="1"/>
        <end position="34"/>
    </location>
</feature>
<reference evidence="2 3" key="1">
    <citation type="submission" date="2018-01" db="EMBL/GenBank/DDBJ databases">
        <title>Genome characterization of the sugarcane-associated fungus Trichoderma ghanense CCMA-1212 and their application in lignocelulose bioconversion.</title>
        <authorList>
            <person name="Steindorff A.S."/>
            <person name="Mendes T.D."/>
            <person name="Vilela E.S.D."/>
            <person name="Rodrigues D.S."/>
            <person name="Formighieri E.F."/>
            <person name="Melo I.S."/>
            <person name="Favaro L.C.L."/>
        </authorList>
    </citation>
    <scope>NUCLEOTIDE SEQUENCE [LARGE SCALE GENOMIC DNA]</scope>
    <source>
        <strain evidence="2 3">CCMA-1212</strain>
    </source>
</reference>
<name>A0ABY2H1N7_9HYPO</name>
<protein>
    <submittedName>
        <fullName evidence="2">Uncharacterized protein</fullName>
    </submittedName>
</protein>
<evidence type="ECO:0000313" key="3">
    <source>
        <dbReference type="Proteomes" id="UP001642720"/>
    </source>
</evidence>
<evidence type="ECO:0000256" key="1">
    <source>
        <dbReference type="SAM" id="MobiDB-lite"/>
    </source>
</evidence>
<accession>A0ABY2H1N7</accession>
<dbReference type="Proteomes" id="UP001642720">
    <property type="component" value="Unassembled WGS sequence"/>
</dbReference>
<dbReference type="GeneID" id="300578640"/>
<proteinExistence type="predicted"/>
<comment type="caution">
    <text evidence="2">The sequence shown here is derived from an EMBL/GenBank/DDBJ whole genome shotgun (WGS) entry which is preliminary data.</text>
</comment>
<organism evidence="2 3">
    <name type="scientific">Trichoderma ghanense</name>
    <dbReference type="NCBI Taxonomy" id="65468"/>
    <lineage>
        <taxon>Eukaryota</taxon>
        <taxon>Fungi</taxon>
        <taxon>Dikarya</taxon>
        <taxon>Ascomycota</taxon>
        <taxon>Pezizomycotina</taxon>
        <taxon>Sordariomycetes</taxon>
        <taxon>Hypocreomycetidae</taxon>
        <taxon>Hypocreales</taxon>
        <taxon>Hypocreaceae</taxon>
        <taxon>Trichoderma</taxon>
    </lineage>
</organism>
<evidence type="ECO:0000313" key="2">
    <source>
        <dbReference type="EMBL" id="TFB01427.1"/>
    </source>
</evidence>
<dbReference type="RefSeq" id="XP_073557628.1">
    <property type="nucleotide sequence ID" value="XM_073704190.1"/>
</dbReference>
<sequence length="64" mass="6863">MTQRCRGLLTAGGGRMLSSLSRRVTPSNDPTPKLRTNTVYFGEQTPQSLQGQPVGLLCGITSQV</sequence>
<keyword evidence="3" id="KW-1185">Reference proteome</keyword>
<dbReference type="EMBL" id="PPTA01000009">
    <property type="protein sequence ID" value="TFB01427.1"/>
    <property type="molecule type" value="Genomic_DNA"/>
</dbReference>
<gene>
    <name evidence="2" type="ORF">CCMA1212_007008</name>
</gene>